<dbReference type="PANTHER" id="PTHR42870:SF1">
    <property type="entry name" value="NON-SPECIFIC LIPID-TRANSFER PROTEIN-LIKE 2"/>
    <property type="match status" value="1"/>
</dbReference>
<dbReference type="NCBIfam" id="NF005892">
    <property type="entry name" value="PRK07855.1"/>
    <property type="match status" value="1"/>
</dbReference>
<dbReference type="EMBL" id="JAUTXY010000007">
    <property type="protein sequence ID" value="MEE2059190.1"/>
    <property type="molecule type" value="Genomic_DNA"/>
</dbReference>
<evidence type="ECO:0000313" key="3">
    <source>
        <dbReference type="Proteomes" id="UP001336020"/>
    </source>
</evidence>
<evidence type="ECO:0000313" key="2">
    <source>
        <dbReference type="EMBL" id="MEE2059190.1"/>
    </source>
</evidence>
<dbReference type="Pfam" id="PF22691">
    <property type="entry name" value="Thiolase_C_1"/>
    <property type="match status" value="1"/>
</dbReference>
<name>A0ABU7LCA5_9NOCA</name>
<organism evidence="2 3">
    <name type="scientific">Rhodococcus artemisiae</name>
    <dbReference type="NCBI Taxonomy" id="714159"/>
    <lineage>
        <taxon>Bacteria</taxon>
        <taxon>Bacillati</taxon>
        <taxon>Actinomycetota</taxon>
        <taxon>Actinomycetes</taxon>
        <taxon>Mycobacteriales</taxon>
        <taxon>Nocardiaceae</taxon>
        <taxon>Rhodococcus</taxon>
    </lineage>
</organism>
<comment type="caution">
    <text evidence="2">The sequence shown here is derived from an EMBL/GenBank/DDBJ whole genome shotgun (WGS) entry which is preliminary data.</text>
</comment>
<dbReference type="PIRSF" id="PIRSF000429">
    <property type="entry name" value="Ac-CoA_Ac_transf"/>
    <property type="match status" value="1"/>
</dbReference>
<dbReference type="Proteomes" id="UP001336020">
    <property type="component" value="Unassembled WGS sequence"/>
</dbReference>
<dbReference type="SUPFAM" id="SSF53901">
    <property type="entry name" value="Thiolase-like"/>
    <property type="match status" value="2"/>
</dbReference>
<proteinExistence type="predicted"/>
<dbReference type="PANTHER" id="PTHR42870">
    <property type="entry name" value="ACETYL-COA C-ACETYLTRANSFERASE"/>
    <property type="match status" value="1"/>
</dbReference>
<sequence>MSPVDSQWSNKTAIVGIGQTEFSKKSGRSELRLAVEAVKSAIDDAGLRPEDIDGLATISMDTSAETDVARALGMGDVTYFSRVHFGGGAACGVVLQAVLAVATGTARNVVVYRAFNERSGKRFGTANRGQPVGSGSEQVSAGWTNPFGLLTPASKVAMFAQRYMHTFGATSEDFGRISVVDRKHAATNPNAWFYEQPITLEQHQQSPWIVEPLHLLDCCQESDGGVALVVTSSERAADLAQRPVSIAAAAQGIADDQHSMTSYYRPDTDFVGLPEMSLVARQLYETSGLTPDDIGGAIIYDHFTPLVLPQLEAFGFCPVGEAKDFIRDGNLELDGRLPLNTHGGQLGEAYIHGMNGILEAVRQLRDQSCNPIDGVDHMLVTAGTSVPTSGLLLSRS</sequence>
<gene>
    <name evidence="2" type="ORF">Q7514_16850</name>
</gene>
<dbReference type="InterPro" id="IPR002155">
    <property type="entry name" value="Thiolase"/>
</dbReference>
<dbReference type="Gene3D" id="3.40.47.10">
    <property type="match status" value="1"/>
</dbReference>
<reference evidence="2 3" key="1">
    <citation type="submission" date="2023-07" db="EMBL/GenBank/DDBJ databases">
        <authorList>
            <person name="Girao M."/>
            <person name="Carvalho M.F."/>
        </authorList>
    </citation>
    <scope>NUCLEOTIDE SEQUENCE [LARGE SCALE GENOMIC DNA]</scope>
    <source>
        <strain evidence="2 3">YIM65754</strain>
    </source>
</reference>
<protein>
    <submittedName>
        <fullName evidence="2">Lipid-transfer protein</fullName>
    </submittedName>
</protein>
<keyword evidence="3" id="KW-1185">Reference proteome</keyword>
<feature type="domain" description="Thiolase C-terminal" evidence="1">
    <location>
        <begin position="268"/>
        <end position="377"/>
    </location>
</feature>
<evidence type="ECO:0000259" key="1">
    <source>
        <dbReference type="Pfam" id="PF22691"/>
    </source>
</evidence>
<dbReference type="InterPro" id="IPR055140">
    <property type="entry name" value="Thiolase_C_2"/>
</dbReference>
<dbReference type="InterPro" id="IPR016039">
    <property type="entry name" value="Thiolase-like"/>
</dbReference>
<dbReference type="CDD" id="cd00829">
    <property type="entry name" value="SCP-x_thiolase"/>
    <property type="match status" value="1"/>
</dbReference>
<accession>A0ABU7LCA5</accession>